<dbReference type="Proteomes" id="UP000288216">
    <property type="component" value="Unassembled WGS sequence"/>
</dbReference>
<evidence type="ECO:0000256" key="7">
    <source>
        <dbReference type="ARBA" id="ARBA00023136"/>
    </source>
</evidence>
<comment type="similarity">
    <text evidence="2">Belongs to the GORASP family.</text>
</comment>
<feature type="compositionally biased region" description="Pro residues" evidence="10">
    <location>
        <begin position="211"/>
        <end position="221"/>
    </location>
</feature>
<dbReference type="GO" id="GO:0046872">
    <property type="term" value="F:metal ion binding"/>
    <property type="evidence" value="ECO:0007669"/>
    <property type="project" value="UniProtKB-KW"/>
</dbReference>
<dbReference type="AlphaFoldDB" id="A0A401NGV9"/>
<name>A0A401NGV9_SCYTO</name>
<keyword evidence="9" id="KW-0479">Metal-binding</keyword>
<evidence type="ECO:0000256" key="9">
    <source>
        <dbReference type="PIRSR" id="PIRSR607583-1"/>
    </source>
</evidence>
<dbReference type="Pfam" id="PF04495">
    <property type="entry name" value="GRASP55_65"/>
    <property type="match status" value="1"/>
</dbReference>
<evidence type="ECO:0000313" key="13">
    <source>
        <dbReference type="Proteomes" id="UP000288216"/>
    </source>
</evidence>
<dbReference type="Gene3D" id="2.30.42.10">
    <property type="match status" value="2"/>
</dbReference>
<dbReference type="PANTHER" id="PTHR12893">
    <property type="entry name" value="GOLGI REASSEMBLY STACKING PROTEIN GRASP"/>
    <property type="match status" value="1"/>
</dbReference>
<dbReference type="FunFam" id="2.30.42.10:FF:000026">
    <property type="entry name" value="Golgi reassembly stacking protein 2"/>
    <property type="match status" value="1"/>
</dbReference>
<evidence type="ECO:0000313" key="12">
    <source>
        <dbReference type="EMBL" id="GCB60157.1"/>
    </source>
</evidence>
<evidence type="ECO:0000256" key="3">
    <source>
        <dbReference type="ARBA" id="ARBA00022553"/>
    </source>
</evidence>
<accession>A0A401NGV9</accession>
<dbReference type="STRING" id="75743.A0A401NGV9"/>
<evidence type="ECO:0000256" key="10">
    <source>
        <dbReference type="SAM" id="MobiDB-lite"/>
    </source>
</evidence>
<dbReference type="FunFam" id="2.30.42.10:FF:000056">
    <property type="entry name" value="Golgi reassembly-stacking protein 2 isoform 1"/>
    <property type="match status" value="1"/>
</dbReference>
<keyword evidence="6" id="KW-0333">Golgi apparatus</keyword>
<dbReference type="PROSITE" id="PS51865">
    <property type="entry name" value="PDZ_GRASP"/>
    <property type="match status" value="2"/>
</dbReference>
<dbReference type="SUPFAM" id="SSF50156">
    <property type="entry name" value="PDZ domain-like"/>
    <property type="match status" value="2"/>
</dbReference>
<feature type="region of interest" description="Disordered" evidence="10">
    <location>
        <begin position="394"/>
        <end position="416"/>
    </location>
</feature>
<dbReference type="EMBL" id="BFAA01007461">
    <property type="protein sequence ID" value="GCB60157.1"/>
    <property type="molecule type" value="Genomic_DNA"/>
</dbReference>
<gene>
    <name evidence="12" type="ORF">scyTo_0014118</name>
</gene>
<keyword evidence="13" id="KW-1185">Reference proteome</keyword>
<reference evidence="12 13" key="1">
    <citation type="journal article" date="2018" name="Nat. Ecol. Evol.">
        <title>Shark genomes provide insights into elasmobranch evolution and the origin of vertebrates.</title>
        <authorList>
            <person name="Hara Y"/>
            <person name="Yamaguchi K"/>
            <person name="Onimaru K"/>
            <person name="Kadota M"/>
            <person name="Koyanagi M"/>
            <person name="Keeley SD"/>
            <person name="Tatsumi K"/>
            <person name="Tanaka K"/>
            <person name="Motone F"/>
            <person name="Kageyama Y"/>
            <person name="Nozu R"/>
            <person name="Adachi N"/>
            <person name="Nishimura O"/>
            <person name="Nakagawa R"/>
            <person name="Tanegashima C"/>
            <person name="Kiyatake I"/>
            <person name="Matsumoto R"/>
            <person name="Murakumo K"/>
            <person name="Nishida K"/>
            <person name="Terakita A"/>
            <person name="Kuratani S"/>
            <person name="Sato K"/>
            <person name="Hyodo S Kuraku.S."/>
        </authorList>
    </citation>
    <scope>NUCLEOTIDE SEQUENCE [LARGE SCALE GENOMIC DNA]</scope>
</reference>
<keyword evidence="7" id="KW-0472">Membrane</keyword>
<organism evidence="12 13">
    <name type="scientific">Scyliorhinus torazame</name>
    <name type="common">Cloudy catshark</name>
    <name type="synonym">Catulus torazame</name>
    <dbReference type="NCBI Taxonomy" id="75743"/>
    <lineage>
        <taxon>Eukaryota</taxon>
        <taxon>Metazoa</taxon>
        <taxon>Chordata</taxon>
        <taxon>Craniata</taxon>
        <taxon>Vertebrata</taxon>
        <taxon>Chondrichthyes</taxon>
        <taxon>Elasmobranchii</taxon>
        <taxon>Galeomorphii</taxon>
        <taxon>Galeoidea</taxon>
        <taxon>Carcharhiniformes</taxon>
        <taxon>Scyliorhinidae</taxon>
        <taxon>Scyliorhinus</taxon>
    </lineage>
</organism>
<evidence type="ECO:0000256" key="5">
    <source>
        <dbReference type="ARBA" id="ARBA00022737"/>
    </source>
</evidence>
<protein>
    <recommendedName>
        <fullName evidence="11">PDZ GRASP-type domain-containing protein</fullName>
    </recommendedName>
</protein>
<feature type="binding site" evidence="9">
    <location>
        <position position="98"/>
    </location>
    <ligand>
        <name>Zn(2+)</name>
        <dbReference type="ChEBI" id="CHEBI:29105"/>
    </ligand>
</feature>
<dbReference type="InterPro" id="IPR036034">
    <property type="entry name" value="PDZ_sf"/>
</dbReference>
<dbReference type="GO" id="GO:0007030">
    <property type="term" value="P:Golgi organization"/>
    <property type="evidence" value="ECO:0007669"/>
    <property type="project" value="TreeGrafter"/>
</dbReference>
<keyword evidence="8" id="KW-0449">Lipoprotein</keyword>
<evidence type="ECO:0000256" key="1">
    <source>
        <dbReference type="ARBA" id="ARBA00004394"/>
    </source>
</evidence>
<evidence type="ECO:0000259" key="11">
    <source>
        <dbReference type="PROSITE" id="PS51865"/>
    </source>
</evidence>
<comment type="caution">
    <text evidence="12">The sequence shown here is derived from an EMBL/GenBank/DDBJ whole genome shotgun (WGS) entry which is preliminary data.</text>
</comment>
<feature type="domain" description="PDZ GRASP-type" evidence="11">
    <location>
        <begin position="10"/>
        <end position="100"/>
    </location>
</feature>
<keyword evidence="4" id="KW-0519">Myristate</keyword>
<evidence type="ECO:0000256" key="8">
    <source>
        <dbReference type="ARBA" id="ARBA00023288"/>
    </source>
</evidence>
<keyword evidence="9" id="KW-0862">Zinc</keyword>
<keyword evidence="3" id="KW-0597">Phosphoprotein</keyword>
<dbReference type="PANTHER" id="PTHR12893:SF2">
    <property type="entry name" value="GOLGI REASSEMBLY-STACKING PROTEIN 1"/>
    <property type="match status" value="1"/>
</dbReference>
<dbReference type="OrthoDB" id="3318at2759"/>
<proteinExistence type="inferred from homology"/>
<dbReference type="OMA" id="NGYIEAP"/>
<feature type="domain" description="PDZ GRASP-type" evidence="11">
    <location>
        <begin position="106"/>
        <end position="194"/>
    </location>
</feature>
<evidence type="ECO:0000256" key="2">
    <source>
        <dbReference type="ARBA" id="ARBA00007144"/>
    </source>
</evidence>
<feature type="binding site" evidence="9">
    <location>
        <position position="13"/>
    </location>
    <ligand>
        <name>Zn(2+)</name>
        <dbReference type="ChEBI" id="CHEBI:29105"/>
    </ligand>
</feature>
<evidence type="ECO:0000256" key="6">
    <source>
        <dbReference type="ARBA" id="ARBA00023034"/>
    </source>
</evidence>
<comment type="subcellular location">
    <subcellularLocation>
        <location evidence="1">Golgi apparatus membrane</location>
    </subcellularLocation>
</comment>
<dbReference type="InterPro" id="IPR024958">
    <property type="entry name" value="GRASP_PDZ"/>
</dbReference>
<keyword evidence="5" id="KW-0677">Repeat</keyword>
<feature type="region of interest" description="Disordered" evidence="10">
    <location>
        <begin position="210"/>
        <end position="249"/>
    </location>
</feature>
<dbReference type="GO" id="GO:0000139">
    <property type="term" value="C:Golgi membrane"/>
    <property type="evidence" value="ECO:0007669"/>
    <property type="project" value="UniProtKB-SubCell"/>
</dbReference>
<evidence type="ECO:0000256" key="4">
    <source>
        <dbReference type="ARBA" id="ARBA00022707"/>
    </source>
</evidence>
<sequence length="416" mass="44696">MGGSQSSGNEGYHVFGIQDNSPAQIAGLEPFFDFILAIGNTRLNKDNDTFKDLLIVNVEKPVKLEVYNMKAARVREVEVVPNNMWGGQGLLGASVRFCSFEGAHEHIWHVLDVELNSPAALAGLRPQTDYIIGADQVLQETEDFFNLIEAFEGKPLKLMVYNTETDAIREVMVTPNGAWGGEGSLGCGIGYGYLHRIPSCPVVPKKKVEVPAPPVTSTPPHNPEKGYTEVPLEAPSSLTDRTSESPGLEQELPNLTVESSLLPPPIQRVMDPGFPPGSTDTLEAHDLPSILNDAVSSSSSTIFNTTTERNIGTDGILTSEELELHFDQTSAAASEDLNSVGAVPRAASPTEQDLDQACSSISDLTAPTLPTSSETLPDAHVDIDYVESLPKDLEECPSQGTISLRDSSVIEDEGKG</sequence>
<dbReference type="InterPro" id="IPR007583">
    <property type="entry name" value="GRASP55_65"/>
</dbReference>